<evidence type="ECO:0000313" key="12">
    <source>
        <dbReference type="EMBL" id="KAF8719716.1"/>
    </source>
</evidence>
<evidence type="ECO:0000256" key="2">
    <source>
        <dbReference type="ARBA" id="ARBA00022448"/>
    </source>
</evidence>
<evidence type="ECO:0000256" key="9">
    <source>
        <dbReference type="ARBA" id="ARBA00061463"/>
    </source>
</evidence>
<keyword evidence="5" id="KW-0769">Symport</keyword>
<feature type="transmembrane region" description="Helical" evidence="10">
    <location>
        <begin position="464"/>
        <end position="485"/>
    </location>
</feature>
<keyword evidence="2" id="KW-0813">Transport</keyword>
<dbReference type="OrthoDB" id="40134at2759"/>
<feature type="transmembrane region" description="Helical" evidence="10">
    <location>
        <begin position="310"/>
        <end position="331"/>
    </location>
</feature>
<evidence type="ECO:0000259" key="11">
    <source>
        <dbReference type="Pfam" id="PF01490"/>
    </source>
</evidence>
<keyword evidence="6" id="KW-0029">Amino-acid transport</keyword>
<protein>
    <recommendedName>
        <fullName evidence="11">Amino acid transporter transmembrane domain-containing protein</fullName>
    </recommendedName>
</protein>
<feature type="transmembrane region" description="Helical" evidence="10">
    <location>
        <begin position="375"/>
        <end position="400"/>
    </location>
</feature>
<keyword evidence="7 10" id="KW-1133">Transmembrane helix</keyword>
<accession>A0A835BYK1</accession>
<feature type="transmembrane region" description="Helical" evidence="10">
    <location>
        <begin position="599"/>
        <end position="619"/>
    </location>
</feature>
<comment type="similarity">
    <text evidence="9">Belongs to the amino acid/polyamine transporter 2 family. Amino acid/auxin permease (AAAP) (TC 2.A.18.2) subfamily.</text>
</comment>
<dbReference type="FunFam" id="1.20.1740.10:FF:000055">
    <property type="entry name" value="Amino acid permease 6"/>
    <property type="match status" value="1"/>
</dbReference>
<name>A0A835BYK1_9POAL</name>
<dbReference type="AlphaFoldDB" id="A0A835BYK1"/>
<feature type="transmembrane region" description="Helical" evidence="10">
    <location>
        <begin position="631"/>
        <end position="656"/>
    </location>
</feature>
<dbReference type="GO" id="GO:0005886">
    <property type="term" value="C:plasma membrane"/>
    <property type="evidence" value="ECO:0007669"/>
    <property type="project" value="UniProtKB-SubCell"/>
</dbReference>
<dbReference type="EMBL" id="JACEFO010001700">
    <property type="protein sequence ID" value="KAF8719716.1"/>
    <property type="molecule type" value="Genomic_DNA"/>
</dbReference>
<evidence type="ECO:0000256" key="4">
    <source>
        <dbReference type="ARBA" id="ARBA00022692"/>
    </source>
</evidence>
<feature type="transmembrane region" description="Helical" evidence="10">
    <location>
        <begin position="225"/>
        <end position="246"/>
    </location>
</feature>
<feature type="transmembrane region" description="Helical" evidence="10">
    <location>
        <begin position="573"/>
        <end position="593"/>
    </location>
</feature>
<keyword evidence="13" id="KW-1185">Reference proteome</keyword>
<comment type="caution">
    <text evidence="12">The sequence shown here is derived from an EMBL/GenBank/DDBJ whole genome shotgun (WGS) entry which is preliminary data.</text>
</comment>
<keyword evidence="4 10" id="KW-0812">Transmembrane</keyword>
<proteinExistence type="inferred from homology"/>
<dbReference type="GO" id="GO:0015293">
    <property type="term" value="F:symporter activity"/>
    <property type="evidence" value="ECO:0007669"/>
    <property type="project" value="UniProtKB-KW"/>
</dbReference>
<dbReference type="Pfam" id="PF01490">
    <property type="entry name" value="Aa_trans"/>
    <property type="match status" value="1"/>
</dbReference>
<dbReference type="InterPro" id="IPR013057">
    <property type="entry name" value="AA_transpt_TM"/>
</dbReference>
<dbReference type="GO" id="GO:0006865">
    <property type="term" value="P:amino acid transport"/>
    <property type="evidence" value="ECO:0007669"/>
    <property type="project" value="UniProtKB-KW"/>
</dbReference>
<reference evidence="12" key="1">
    <citation type="submission" date="2020-07" db="EMBL/GenBank/DDBJ databases">
        <title>Genome sequence and genetic diversity analysis of an under-domesticated orphan crop, white fonio (Digitaria exilis).</title>
        <authorList>
            <person name="Bennetzen J.L."/>
            <person name="Chen S."/>
            <person name="Ma X."/>
            <person name="Wang X."/>
            <person name="Yssel A.E.J."/>
            <person name="Chaluvadi S.R."/>
            <person name="Johnson M."/>
            <person name="Gangashetty P."/>
            <person name="Hamidou F."/>
            <person name="Sanogo M.D."/>
            <person name="Zwaenepoel A."/>
            <person name="Wallace J."/>
            <person name="Van De Peer Y."/>
            <person name="Van Deynze A."/>
        </authorList>
    </citation>
    <scope>NUCLEOTIDE SEQUENCE</scope>
    <source>
        <tissue evidence="12">Leaves</tissue>
    </source>
</reference>
<evidence type="ECO:0000313" key="13">
    <source>
        <dbReference type="Proteomes" id="UP000636709"/>
    </source>
</evidence>
<evidence type="ECO:0000256" key="6">
    <source>
        <dbReference type="ARBA" id="ARBA00022970"/>
    </source>
</evidence>
<organism evidence="12 13">
    <name type="scientific">Digitaria exilis</name>
    <dbReference type="NCBI Taxonomy" id="1010633"/>
    <lineage>
        <taxon>Eukaryota</taxon>
        <taxon>Viridiplantae</taxon>
        <taxon>Streptophyta</taxon>
        <taxon>Embryophyta</taxon>
        <taxon>Tracheophyta</taxon>
        <taxon>Spermatophyta</taxon>
        <taxon>Magnoliopsida</taxon>
        <taxon>Liliopsida</taxon>
        <taxon>Poales</taxon>
        <taxon>Poaceae</taxon>
        <taxon>PACMAD clade</taxon>
        <taxon>Panicoideae</taxon>
        <taxon>Panicodae</taxon>
        <taxon>Paniceae</taxon>
        <taxon>Anthephorinae</taxon>
        <taxon>Digitaria</taxon>
    </lineage>
</organism>
<evidence type="ECO:0000256" key="7">
    <source>
        <dbReference type="ARBA" id="ARBA00022989"/>
    </source>
</evidence>
<dbReference type="Proteomes" id="UP000636709">
    <property type="component" value="Unassembled WGS sequence"/>
</dbReference>
<comment type="subcellular location">
    <subcellularLocation>
        <location evidence="1">Cell membrane</location>
    </subcellularLocation>
</comment>
<keyword evidence="3" id="KW-1003">Cell membrane</keyword>
<evidence type="ECO:0000256" key="5">
    <source>
        <dbReference type="ARBA" id="ARBA00022847"/>
    </source>
</evidence>
<feature type="domain" description="Amino acid transporter transmembrane" evidence="11">
    <location>
        <begin position="218"/>
        <end position="656"/>
    </location>
</feature>
<evidence type="ECO:0000256" key="1">
    <source>
        <dbReference type="ARBA" id="ARBA00004236"/>
    </source>
</evidence>
<dbReference type="PANTHER" id="PTHR48017">
    <property type="entry name" value="OS05G0424000 PROTEIN-RELATED"/>
    <property type="match status" value="1"/>
</dbReference>
<gene>
    <name evidence="12" type="ORF">HU200_024467</name>
</gene>
<evidence type="ECO:0000256" key="3">
    <source>
        <dbReference type="ARBA" id="ARBA00022475"/>
    </source>
</evidence>
<evidence type="ECO:0000256" key="10">
    <source>
        <dbReference type="SAM" id="Phobius"/>
    </source>
</evidence>
<keyword evidence="8 10" id="KW-0472">Membrane</keyword>
<feature type="transmembrane region" description="Helical" evidence="10">
    <location>
        <begin position="252"/>
        <end position="275"/>
    </location>
</feature>
<sequence length="669" mass="72958">MSACKARLLWGPITISTPPLMALADNHRMPRVRPRRHSPLGYYYSPTESNTTSTHRTLFRREQKGGGGEPVFFALFELCFLGRANIEKGELRPEETSAKVTGYKMAPPPPQSSLTLASPASQPRAELAAFEFHADSSSCSRLIPCVAQHLNTCSSSSSLVDHLRRRLYKLLQISLFECCAEMGMGQNGVTAAAMEVTSVELGHTAASKCYDDDGRLKRTGTMWTASAHIITAVIGSGVLSLAWAIAQLGWVAGPAVMLLFSFVTYYTSALLADCYRSGDECTGKRNYTYMDAVNANLSGIKVQICGFLQYANIVGVAIGYTIAASISMLAIKKANCYHVEGHSDPCSISSTPYMIIFGVAEIFFSQIPDFDQISWLSILAAVMSFTYSTIGLGLGIVQVVTNKGIQGSLTGISVGAVTPLDKVWRSLQAFGDIAFAYSYSLILIEIQDTIRAPPPSESKVMRRATVVSVAVTTLFYMLCGCMGYAAFGDGAPGNLLTGFGFYEPFWLLDVANAAIVVHLVGAYQVYCQPLFAFVEKWANQRWPKSRYITGEVDVPLSFSGAGGRCYKLNLFRLTWRTAFVVATTVVSMLLPFFNDVVGLLGALGFWPLTVYFPVEMYIVQKKVPRWSTRWVCLQLLSLACLIITIASAAGSVAGIISDLKVYKPFVTTY</sequence>
<feature type="transmembrane region" description="Helical" evidence="10">
    <location>
        <begin position="505"/>
        <end position="526"/>
    </location>
</feature>
<evidence type="ECO:0000256" key="8">
    <source>
        <dbReference type="ARBA" id="ARBA00023136"/>
    </source>
</evidence>